<dbReference type="OrthoDB" id="3026011at2759"/>
<proteinExistence type="predicted"/>
<dbReference type="Gene3D" id="3.80.10.10">
    <property type="entry name" value="Ribonuclease Inhibitor"/>
    <property type="match status" value="1"/>
</dbReference>
<dbReference type="InterPro" id="IPR032675">
    <property type="entry name" value="LRR_dom_sf"/>
</dbReference>
<organism evidence="1 2">
    <name type="scientific">Gymnopilus junonius</name>
    <name type="common">Spectacular rustgill mushroom</name>
    <name type="synonym">Gymnopilus spectabilis subsp. junonius</name>
    <dbReference type="NCBI Taxonomy" id="109634"/>
    <lineage>
        <taxon>Eukaryota</taxon>
        <taxon>Fungi</taxon>
        <taxon>Dikarya</taxon>
        <taxon>Basidiomycota</taxon>
        <taxon>Agaricomycotina</taxon>
        <taxon>Agaricomycetes</taxon>
        <taxon>Agaricomycetidae</taxon>
        <taxon>Agaricales</taxon>
        <taxon>Agaricineae</taxon>
        <taxon>Hymenogastraceae</taxon>
        <taxon>Gymnopilus</taxon>
    </lineage>
</organism>
<dbReference type="AlphaFoldDB" id="A0A9P5NBF1"/>
<evidence type="ECO:0000313" key="1">
    <source>
        <dbReference type="EMBL" id="KAF8874706.1"/>
    </source>
</evidence>
<comment type="caution">
    <text evidence="1">The sequence shown here is derived from an EMBL/GenBank/DDBJ whole genome shotgun (WGS) entry which is preliminary data.</text>
</comment>
<name>A0A9P5NBF1_GYMJU</name>
<accession>A0A9P5NBF1</accession>
<keyword evidence="2" id="KW-1185">Reference proteome</keyword>
<gene>
    <name evidence="1" type="ORF">CPB84DRAFT_1797234</name>
</gene>
<dbReference type="EMBL" id="JADNYJ010000209">
    <property type="protein sequence ID" value="KAF8874706.1"/>
    <property type="molecule type" value="Genomic_DNA"/>
</dbReference>
<dbReference type="Proteomes" id="UP000724874">
    <property type="component" value="Unassembled WGS sequence"/>
</dbReference>
<sequence length="454" mass="51558">MARNARPGIEVLPPELWTKIFEDIPRSMDQESPRESWAQVSLTCHTFRSYMMPIMHLLFTFHPYAVDLTDPWGDFQTAIGSMPSTDTVERELERLAFYSSDPIVNYVRGVVLRPWSFKVVESSSGSHGLEYLSSKFFESLYRFRNLRSVIFVLANLNSLALQNLVHLPKLEHLGVFNCSLQTPVDVSLSLRSFAFNHEAEYEDLEELGAGTWLDLLNPDRLGYLLIDVDHPPLAILERIRTSSPFNSLSKVTINVTSDLLPHLQSLLTNVPRIRSLEVSRPPDPPQDECVLLSEGLNTLAVGPLTLLEEFIGPRELLYVILVRQSIEARPQRLQRLHITSIPGEGEHFDTIWTMLSSPTVSAQLHWLSHFHVEFRFMENEHFSKLLLLFPDLESLELEAADAMSRPSLTNEVSQFIYTETNAADLLNCTGIFGCCMQAVLVSSTTLSLYRLVIQ</sequence>
<protein>
    <submittedName>
        <fullName evidence="1">Uncharacterized protein</fullName>
    </submittedName>
</protein>
<reference evidence="1" key="1">
    <citation type="submission" date="2020-11" db="EMBL/GenBank/DDBJ databases">
        <authorList>
            <consortium name="DOE Joint Genome Institute"/>
            <person name="Ahrendt S."/>
            <person name="Riley R."/>
            <person name="Andreopoulos W."/>
            <person name="LaButti K."/>
            <person name="Pangilinan J."/>
            <person name="Ruiz-duenas F.J."/>
            <person name="Barrasa J.M."/>
            <person name="Sanchez-Garcia M."/>
            <person name="Camarero S."/>
            <person name="Miyauchi S."/>
            <person name="Serrano A."/>
            <person name="Linde D."/>
            <person name="Babiker R."/>
            <person name="Drula E."/>
            <person name="Ayuso-Fernandez I."/>
            <person name="Pacheco R."/>
            <person name="Padilla G."/>
            <person name="Ferreira P."/>
            <person name="Barriuso J."/>
            <person name="Kellner H."/>
            <person name="Castanera R."/>
            <person name="Alfaro M."/>
            <person name="Ramirez L."/>
            <person name="Pisabarro A.G."/>
            <person name="Kuo A."/>
            <person name="Tritt A."/>
            <person name="Lipzen A."/>
            <person name="He G."/>
            <person name="Yan M."/>
            <person name="Ng V."/>
            <person name="Cullen D."/>
            <person name="Martin F."/>
            <person name="Rosso M.-N."/>
            <person name="Henrissat B."/>
            <person name="Hibbett D."/>
            <person name="Martinez A.T."/>
            <person name="Grigoriev I.V."/>
        </authorList>
    </citation>
    <scope>NUCLEOTIDE SEQUENCE</scope>
    <source>
        <strain evidence="1">AH 44721</strain>
    </source>
</reference>
<evidence type="ECO:0000313" key="2">
    <source>
        <dbReference type="Proteomes" id="UP000724874"/>
    </source>
</evidence>